<proteinExistence type="predicted"/>
<keyword evidence="4" id="KW-1185">Reference proteome</keyword>
<feature type="domain" description="HMG box" evidence="2">
    <location>
        <begin position="22"/>
        <end position="90"/>
    </location>
</feature>
<organism evidence="3 4">
    <name type="scientific">Racocetra fulgida</name>
    <dbReference type="NCBI Taxonomy" id="60492"/>
    <lineage>
        <taxon>Eukaryota</taxon>
        <taxon>Fungi</taxon>
        <taxon>Fungi incertae sedis</taxon>
        <taxon>Mucoromycota</taxon>
        <taxon>Glomeromycotina</taxon>
        <taxon>Glomeromycetes</taxon>
        <taxon>Diversisporales</taxon>
        <taxon>Gigasporaceae</taxon>
        <taxon>Racocetra</taxon>
    </lineage>
</organism>
<dbReference type="SMART" id="SM00398">
    <property type="entry name" value="HMG"/>
    <property type="match status" value="1"/>
</dbReference>
<gene>
    <name evidence="3" type="ORF">RFULGI_LOCUS6855</name>
</gene>
<dbReference type="OrthoDB" id="2403584at2759"/>
<dbReference type="Pfam" id="PF00505">
    <property type="entry name" value="HMG_box"/>
    <property type="match status" value="1"/>
</dbReference>
<keyword evidence="1" id="KW-0238">DNA-binding</keyword>
<dbReference type="AlphaFoldDB" id="A0A9N9CPV5"/>
<dbReference type="InterPro" id="IPR036910">
    <property type="entry name" value="HMG_box_dom_sf"/>
</dbReference>
<dbReference type="EMBL" id="CAJVPZ010009312">
    <property type="protein sequence ID" value="CAG8607738.1"/>
    <property type="molecule type" value="Genomic_DNA"/>
</dbReference>
<name>A0A9N9CPV5_9GLOM</name>
<dbReference type="GO" id="GO:0005634">
    <property type="term" value="C:nucleus"/>
    <property type="evidence" value="ECO:0007669"/>
    <property type="project" value="UniProtKB-UniRule"/>
</dbReference>
<dbReference type="SUPFAM" id="SSF47095">
    <property type="entry name" value="HMG-box"/>
    <property type="match status" value="1"/>
</dbReference>
<evidence type="ECO:0000313" key="3">
    <source>
        <dbReference type="EMBL" id="CAG8607738.1"/>
    </source>
</evidence>
<dbReference type="Proteomes" id="UP000789396">
    <property type="component" value="Unassembled WGS sequence"/>
</dbReference>
<reference evidence="3" key="1">
    <citation type="submission" date="2021-06" db="EMBL/GenBank/DDBJ databases">
        <authorList>
            <person name="Kallberg Y."/>
            <person name="Tangrot J."/>
            <person name="Rosling A."/>
        </authorList>
    </citation>
    <scope>NUCLEOTIDE SEQUENCE</scope>
    <source>
        <strain evidence="3">IN212</strain>
    </source>
</reference>
<evidence type="ECO:0000313" key="4">
    <source>
        <dbReference type="Proteomes" id="UP000789396"/>
    </source>
</evidence>
<evidence type="ECO:0000259" key="2">
    <source>
        <dbReference type="PROSITE" id="PS50118"/>
    </source>
</evidence>
<accession>A0A9N9CPV5</accession>
<comment type="caution">
    <text evidence="3">The sequence shown here is derived from an EMBL/GenBank/DDBJ whole genome shotgun (WGS) entry which is preliminary data.</text>
</comment>
<dbReference type="GO" id="GO:0003677">
    <property type="term" value="F:DNA binding"/>
    <property type="evidence" value="ECO:0007669"/>
    <property type="project" value="UniProtKB-UniRule"/>
</dbReference>
<evidence type="ECO:0000256" key="1">
    <source>
        <dbReference type="PROSITE-ProRule" id="PRU00267"/>
    </source>
</evidence>
<feature type="DNA-binding region" description="HMG box" evidence="1">
    <location>
        <begin position="22"/>
        <end position="90"/>
    </location>
</feature>
<sequence length="164" mass="19389">MLSVSEIEELNVEEYVRNHYKNGKSMNAFFLYRKEYTKRAIANGIKAKMTNISKAAGESWRNEKPKIKKAFAKVSKRIDELLQRRRQSEKTYQIIYDPNMERVQPISQESVDINNQHDPSIQNTPTLYFPSYFPLSQDYEYSYSLSVEDIAYLYWNSIDGPFFI</sequence>
<dbReference type="InterPro" id="IPR009071">
    <property type="entry name" value="HMG_box_dom"/>
</dbReference>
<protein>
    <submittedName>
        <fullName evidence="3">10241_t:CDS:1</fullName>
    </submittedName>
</protein>
<dbReference type="PROSITE" id="PS50118">
    <property type="entry name" value="HMG_BOX_2"/>
    <property type="match status" value="1"/>
</dbReference>
<keyword evidence="1" id="KW-0539">Nucleus</keyword>
<dbReference type="Gene3D" id="1.10.30.10">
    <property type="entry name" value="High mobility group box domain"/>
    <property type="match status" value="1"/>
</dbReference>